<evidence type="ECO:0000259" key="18">
    <source>
        <dbReference type="SMART" id="SM00849"/>
    </source>
</evidence>
<dbReference type="PANTHER" id="PTHR33353">
    <property type="entry name" value="PUTATIVE (AFU_ORTHOLOGUE AFUA_1G12560)-RELATED"/>
    <property type="match status" value="1"/>
</dbReference>
<comment type="cofactor">
    <cofactor evidence="1">
        <name>Cu(2+)</name>
        <dbReference type="ChEBI" id="CHEBI:29036"/>
    </cofactor>
</comment>
<dbReference type="InterPro" id="IPR005103">
    <property type="entry name" value="AA9_LPMO"/>
</dbReference>
<keyword evidence="8" id="KW-0186">Copper</keyword>
<dbReference type="OrthoDB" id="449487at2759"/>
<evidence type="ECO:0000256" key="1">
    <source>
        <dbReference type="ARBA" id="ARBA00001973"/>
    </source>
</evidence>
<evidence type="ECO:0000256" key="9">
    <source>
        <dbReference type="ARBA" id="ARBA00023033"/>
    </source>
</evidence>
<evidence type="ECO:0000256" key="8">
    <source>
        <dbReference type="ARBA" id="ARBA00023008"/>
    </source>
</evidence>
<dbReference type="CDD" id="cd16280">
    <property type="entry name" value="metallo-hydrolase-like_MBL-fold"/>
    <property type="match status" value="1"/>
</dbReference>
<keyword evidence="12" id="KW-0624">Polysaccharide degradation</keyword>
<accession>A0A5Q4BIE5</accession>
<comment type="similarity">
    <text evidence="13">Belongs to the polysaccharide monooxygenase AA9 family.</text>
</comment>
<evidence type="ECO:0000256" key="17">
    <source>
        <dbReference type="SAM" id="SignalP"/>
    </source>
</evidence>
<sequence>MRFINLPSFLVSGLALFPVAGKAQIAPLDQFFNKTVFPNEQAGNATKYLGEAANLAKTWSLYQYFQDFCITQQVYPPLFRFPAGFVEPFSPFDRLIFVGHSFVSAWAYDTGDGLVLIDALDNPEEINAILLPGLEKFGFKGSDIKHCIITHEHVDHYGGAKFLKDTFNTTIWASEAAWTSMAGLADDIPTPPSKDAVLVDGQELTVGNVTFTSILTPGHTPGTVSLIFPVFDKGVSHLAGMNGGTGIRGAKADREQKIRSQNHFADVARDKGVDTLISNHQIADHALYHADLLNHRPADAPNPFVVGVEQLLLEFLKLPSHSYIPSAAALFAGAVSAHYNFESLIVNGEITEAYKYVRKTKNGNGPILAVNSTDIICNNGGIDDDVMAATDTFTVAAGDAVGFKMNEYIGHPGPLAVYLSKAPDTAKGYKGDGDWFKVYQSSLSNKTVDPIQWAPFFGGGVRNFTFTLPPDLPAGEYLMRGEHIALHSASLYEAQFYLGCAQIKVTSAGAGTPGPTVKFPGAYDPRDPGILVDMYWPPLRQYTPPGPAAWPNACDDSTVNVLNGQPGDGDCTPLEDSAKGDPVSAAAPPDFTTPPVFAAPPALPENTPAPSVPASAPASYPTSASPACQRKRAYGRERRARQVT</sequence>
<evidence type="ECO:0000256" key="13">
    <source>
        <dbReference type="ARBA" id="ARBA00044502"/>
    </source>
</evidence>
<dbReference type="InterPro" id="IPR049892">
    <property type="entry name" value="AA9"/>
</dbReference>
<dbReference type="GO" id="GO:0046872">
    <property type="term" value="F:metal ion binding"/>
    <property type="evidence" value="ECO:0007669"/>
    <property type="project" value="UniProtKB-KW"/>
</dbReference>
<dbReference type="CDD" id="cd21175">
    <property type="entry name" value="LPMO_AA9"/>
    <property type="match status" value="1"/>
</dbReference>
<keyword evidence="20" id="KW-1185">Reference proteome</keyword>
<evidence type="ECO:0000256" key="4">
    <source>
        <dbReference type="ARBA" id="ARBA00022723"/>
    </source>
</evidence>
<evidence type="ECO:0000256" key="10">
    <source>
        <dbReference type="ARBA" id="ARBA00023157"/>
    </source>
</evidence>
<evidence type="ECO:0000256" key="15">
    <source>
        <dbReference type="ARBA" id="ARBA00047174"/>
    </source>
</evidence>
<evidence type="ECO:0000256" key="5">
    <source>
        <dbReference type="ARBA" id="ARBA00022729"/>
    </source>
</evidence>
<dbReference type="GO" id="GO:0005576">
    <property type="term" value="C:extracellular region"/>
    <property type="evidence" value="ECO:0007669"/>
    <property type="project" value="UniProtKB-SubCell"/>
</dbReference>
<evidence type="ECO:0000313" key="19">
    <source>
        <dbReference type="EMBL" id="TQN66477.1"/>
    </source>
</evidence>
<feature type="signal peptide" evidence="17">
    <location>
        <begin position="1"/>
        <end position="23"/>
    </location>
</feature>
<comment type="subcellular location">
    <subcellularLocation>
        <location evidence="2">Secreted</location>
    </subcellularLocation>
</comment>
<protein>
    <recommendedName>
        <fullName evidence="15">lytic cellulose monooxygenase (C4-dehydrogenating)</fullName>
        <ecNumber evidence="15">1.14.99.56</ecNumber>
    </recommendedName>
</protein>
<comment type="caution">
    <text evidence="19">The sequence shown here is derived from an EMBL/GenBank/DDBJ whole genome shotgun (WGS) entry which is preliminary data.</text>
</comment>
<keyword evidence="3" id="KW-0964">Secreted</keyword>
<keyword evidence="6" id="KW-0136">Cellulose degradation</keyword>
<evidence type="ECO:0000256" key="11">
    <source>
        <dbReference type="ARBA" id="ARBA00023277"/>
    </source>
</evidence>
<keyword evidence="10" id="KW-1015">Disulfide bond</keyword>
<dbReference type="PANTHER" id="PTHR33353:SF10">
    <property type="entry name" value="ENDO-BETA-1,4-GLUCANASE D"/>
    <property type="match status" value="1"/>
</dbReference>
<dbReference type="GO" id="GO:0004497">
    <property type="term" value="F:monooxygenase activity"/>
    <property type="evidence" value="ECO:0007669"/>
    <property type="project" value="UniProtKB-KW"/>
</dbReference>
<dbReference type="Pfam" id="PF00753">
    <property type="entry name" value="Lactamase_B"/>
    <property type="match status" value="1"/>
</dbReference>
<evidence type="ECO:0000256" key="7">
    <source>
        <dbReference type="ARBA" id="ARBA00023002"/>
    </source>
</evidence>
<dbReference type="SUPFAM" id="SSF56281">
    <property type="entry name" value="Metallo-hydrolase/oxidoreductase"/>
    <property type="match status" value="1"/>
</dbReference>
<feature type="compositionally biased region" description="Low complexity" evidence="16">
    <location>
        <begin position="585"/>
        <end position="596"/>
    </location>
</feature>
<dbReference type="InterPro" id="IPR036866">
    <property type="entry name" value="RibonucZ/Hydroxyglut_hydro"/>
</dbReference>
<dbReference type="Gene3D" id="3.60.15.10">
    <property type="entry name" value="Ribonuclease Z/Hydroxyacylglutathione hydrolase-like"/>
    <property type="match status" value="1"/>
</dbReference>
<keyword evidence="11" id="KW-0119">Carbohydrate metabolism</keyword>
<feature type="compositionally biased region" description="Low complexity" evidence="16">
    <location>
        <begin position="608"/>
        <end position="627"/>
    </location>
</feature>
<feature type="chain" id="PRO_5024821352" description="lytic cellulose monooxygenase (C4-dehydrogenating)" evidence="17">
    <location>
        <begin position="24"/>
        <end position="644"/>
    </location>
</feature>
<evidence type="ECO:0000256" key="2">
    <source>
        <dbReference type="ARBA" id="ARBA00004613"/>
    </source>
</evidence>
<dbReference type="InterPro" id="IPR001279">
    <property type="entry name" value="Metallo-B-lactamas"/>
</dbReference>
<dbReference type="Proteomes" id="UP000326340">
    <property type="component" value="Unassembled WGS sequence"/>
</dbReference>
<dbReference type="GO" id="GO:0030245">
    <property type="term" value="P:cellulose catabolic process"/>
    <property type="evidence" value="ECO:0007669"/>
    <property type="project" value="UniProtKB-KW"/>
</dbReference>
<keyword evidence="4" id="KW-0479">Metal-binding</keyword>
<evidence type="ECO:0000256" key="16">
    <source>
        <dbReference type="SAM" id="MobiDB-lite"/>
    </source>
</evidence>
<dbReference type="EC" id="1.14.99.56" evidence="15"/>
<keyword evidence="5 17" id="KW-0732">Signal</keyword>
<evidence type="ECO:0000256" key="12">
    <source>
        <dbReference type="ARBA" id="ARBA00023326"/>
    </source>
</evidence>
<organism evidence="19 20">
    <name type="scientific">Colletotrichum shisoi</name>
    <dbReference type="NCBI Taxonomy" id="2078593"/>
    <lineage>
        <taxon>Eukaryota</taxon>
        <taxon>Fungi</taxon>
        <taxon>Dikarya</taxon>
        <taxon>Ascomycota</taxon>
        <taxon>Pezizomycotina</taxon>
        <taxon>Sordariomycetes</taxon>
        <taxon>Hypocreomycetidae</taxon>
        <taxon>Glomerellales</taxon>
        <taxon>Glomerellaceae</taxon>
        <taxon>Colletotrichum</taxon>
        <taxon>Colletotrichum destructivum species complex</taxon>
    </lineage>
</organism>
<evidence type="ECO:0000256" key="14">
    <source>
        <dbReference type="ARBA" id="ARBA00045077"/>
    </source>
</evidence>
<gene>
    <name evidence="19" type="primary">EglD-11</name>
    <name evidence="19" type="ORF">CSHISOI_08983</name>
</gene>
<proteinExistence type="inferred from homology"/>
<dbReference type="Gene3D" id="2.70.50.70">
    <property type="match status" value="1"/>
</dbReference>
<dbReference type="AlphaFoldDB" id="A0A5Q4BIE5"/>
<feature type="domain" description="Metallo-beta-lactamase" evidence="18">
    <location>
        <begin position="102"/>
        <end position="280"/>
    </location>
</feature>
<name>A0A5Q4BIE5_9PEZI</name>
<dbReference type="SMART" id="SM00849">
    <property type="entry name" value="Lactamase_B"/>
    <property type="match status" value="1"/>
</dbReference>
<evidence type="ECO:0000313" key="20">
    <source>
        <dbReference type="Proteomes" id="UP000326340"/>
    </source>
</evidence>
<keyword evidence="7" id="KW-0560">Oxidoreductase</keyword>
<feature type="non-terminal residue" evidence="19">
    <location>
        <position position="644"/>
    </location>
</feature>
<reference evidence="19 20" key="1">
    <citation type="journal article" date="2019" name="Sci. Rep.">
        <title>Colletotrichum shisoi sp. nov., an anthracnose pathogen of Perilla frutescens in Japan: molecular phylogenetic, morphological and genomic evidence.</title>
        <authorList>
            <person name="Gan P."/>
            <person name="Tsushima A."/>
            <person name="Hiroyama R."/>
            <person name="Narusaka M."/>
            <person name="Takano Y."/>
            <person name="Narusaka Y."/>
            <person name="Kawaradani M."/>
            <person name="Damm U."/>
            <person name="Shirasu K."/>
        </authorList>
    </citation>
    <scope>NUCLEOTIDE SEQUENCE [LARGE SCALE GENOMIC DNA]</scope>
    <source>
        <strain evidence="19 20">PG-2018a</strain>
    </source>
</reference>
<evidence type="ECO:0000256" key="3">
    <source>
        <dbReference type="ARBA" id="ARBA00022525"/>
    </source>
</evidence>
<dbReference type="EMBL" id="PUHP01001194">
    <property type="protein sequence ID" value="TQN66477.1"/>
    <property type="molecule type" value="Genomic_DNA"/>
</dbReference>
<evidence type="ECO:0000256" key="6">
    <source>
        <dbReference type="ARBA" id="ARBA00023001"/>
    </source>
</evidence>
<feature type="region of interest" description="Disordered" evidence="16">
    <location>
        <begin position="561"/>
        <end position="644"/>
    </location>
</feature>
<feature type="compositionally biased region" description="Basic residues" evidence="16">
    <location>
        <begin position="629"/>
        <end position="644"/>
    </location>
</feature>
<comment type="catalytic activity">
    <reaction evidence="14">
        <text>[(1-&gt;4)-beta-D-glucosyl]n+m + reduced acceptor + O2 = 4-dehydro-beta-D-glucosyl-[(1-&gt;4)-beta-D-glucosyl]n-1 + [(1-&gt;4)-beta-D-glucosyl]m + acceptor + H2O.</text>
        <dbReference type="EC" id="1.14.99.56"/>
    </reaction>
</comment>
<dbReference type="Pfam" id="PF03443">
    <property type="entry name" value="AA9"/>
    <property type="match status" value="1"/>
</dbReference>
<keyword evidence="9" id="KW-0503">Monooxygenase</keyword>